<evidence type="ECO:0008006" key="3">
    <source>
        <dbReference type="Google" id="ProtNLM"/>
    </source>
</evidence>
<organism evidence="1 2">
    <name type="scientific">Polysphondylium violaceum</name>
    <dbReference type="NCBI Taxonomy" id="133409"/>
    <lineage>
        <taxon>Eukaryota</taxon>
        <taxon>Amoebozoa</taxon>
        <taxon>Evosea</taxon>
        <taxon>Eumycetozoa</taxon>
        <taxon>Dictyostelia</taxon>
        <taxon>Dictyosteliales</taxon>
        <taxon>Dictyosteliaceae</taxon>
        <taxon>Polysphondylium</taxon>
    </lineage>
</organism>
<evidence type="ECO:0000313" key="1">
    <source>
        <dbReference type="EMBL" id="KAF2072202.1"/>
    </source>
</evidence>
<dbReference type="AlphaFoldDB" id="A0A8J4PRT9"/>
<dbReference type="EMBL" id="AJWJ01000301">
    <property type="protein sequence ID" value="KAF2072202.1"/>
    <property type="molecule type" value="Genomic_DNA"/>
</dbReference>
<dbReference type="GO" id="GO:0009116">
    <property type="term" value="P:nucleoside metabolic process"/>
    <property type="evidence" value="ECO:0007669"/>
    <property type="project" value="InterPro"/>
</dbReference>
<gene>
    <name evidence="1" type="ORF">CYY_006483</name>
</gene>
<dbReference type="GO" id="GO:0008782">
    <property type="term" value="F:adenosylhomocysteine nucleosidase activity"/>
    <property type="evidence" value="ECO:0007669"/>
    <property type="project" value="TreeGrafter"/>
</dbReference>
<sequence length="373" mass="42137">MDVFESRTINVPQEEPANGVPKKNVMAIVEENNSEAFQLAERFDRKIIGIDMESSDLYNGPLMPKFQVFALKVDFVSNTEIVITSTRGKTYMSIEVLNIVDIIQPTFVFFIGTCSGDSKACLVGDLLVVESSFKYDVGKKTNDGFKPEACSYKGRSSALSKMDSLNSRIDKEERVYNQEWLLKAIYEHQYENIDWFKEQNMEYNMKSLYVNQKVQNIIGCPDLLVSNGYLTSDSFELTDKGLKNVNIGEVYNAHSFQSQTSLAKYASGSAIEQRGWGTSDVFTELEERDCDVIGIDQDSSYFLEVVNQTEANFQCVVMKVVTDYANSEKQPDDIKNACWKIAAEYALDAAMALLSFYEPIIKEKEASPDMDTQ</sequence>
<evidence type="ECO:0000313" key="2">
    <source>
        <dbReference type="Proteomes" id="UP000695562"/>
    </source>
</evidence>
<dbReference type="GO" id="GO:0019284">
    <property type="term" value="P:L-methionine salvage from S-adenosylmethionine"/>
    <property type="evidence" value="ECO:0007669"/>
    <property type="project" value="TreeGrafter"/>
</dbReference>
<dbReference type="SUPFAM" id="SSF53167">
    <property type="entry name" value="Purine and uridine phosphorylases"/>
    <property type="match status" value="1"/>
</dbReference>
<comment type="caution">
    <text evidence="1">The sequence shown here is derived from an EMBL/GenBank/DDBJ whole genome shotgun (WGS) entry which is preliminary data.</text>
</comment>
<dbReference type="PANTHER" id="PTHR46832:SF1">
    <property type="entry name" value="5'-METHYLTHIOADENOSINE_S-ADENOSYLHOMOCYSTEINE NUCLEOSIDASE"/>
    <property type="match status" value="1"/>
</dbReference>
<proteinExistence type="predicted"/>
<name>A0A8J4PRT9_9MYCE</name>
<dbReference type="Gene3D" id="3.40.50.1580">
    <property type="entry name" value="Nucleoside phosphorylase domain"/>
    <property type="match status" value="1"/>
</dbReference>
<dbReference type="GO" id="GO:0005829">
    <property type="term" value="C:cytosol"/>
    <property type="evidence" value="ECO:0007669"/>
    <property type="project" value="TreeGrafter"/>
</dbReference>
<dbReference type="InterPro" id="IPR035994">
    <property type="entry name" value="Nucleoside_phosphorylase_sf"/>
</dbReference>
<protein>
    <recommendedName>
        <fullName evidence="3">Nucleoside phosphorylase domain-containing protein</fullName>
    </recommendedName>
</protein>
<dbReference type="PANTHER" id="PTHR46832">
    <property type="entry name" value="5'-METHYLTHIOADENOSINE/S-ADENOSYLHOMOCYSTEINE NUCLEOSIDASE"/>
    <property type="match status" value="1"/>
</dbReference>
<keyword evidence="2" id="KW-1185">Reference proteome</keyword>
<dbReference type="Proteomes" id="UP000695562">
    <property type="component" value="Unassembled WGS sequence"/>
</dbReference>
<dbReference type="GO" id="GO:0008930">
    <property type="term" value="F:methylthioadenosine nucleosidase activity"/>
    <property type="evidence" value="ECO:0007669"/>
    <property type="project" value="TreeGrafter"/>
</dbReference>
<reference evidence="1" key="1">
    <citation type="submission" date="2020-01" db="EMBL/GenBank/DDBJ databases">
        <title>Development of genomics and gene disruption for Polysphondylium violaceum indicates a role for the polyketide synthase stlB in stalk morphogenesis.</title>
        <authorList>
            <person name="Narita B."/>
            <person name="Kawabe Y."/>
            <person name="Kin K."/>
            <person name="Saito T."/>
            <person name="Gibbs R."/>
            <person name="Kuspa A."/>
            <person name="Muzny D."/>
            <person name="Queller D."/>
            <person name="Richards S."/>
            <person name="Strassman J."/>
            <person name="Sucgang R."/>
            <person name="Worley K."/>
            <person name="Schaap P."/>
        </authorList>
    </citation>
    <scope>NUCLEOTIDE SEQUENCE</scope>
    <source>
        <strain evidence="1">QSvi11</strain>
    </source>
</reference>
<accession>A0A8J4PRT9</accession>